<protein>
    <submittedName>
        <fullName evidence="3">Astaxanthin-binding pink protein of fasciclin family</fullName>
    </submittedName>
</protein>
<dbReference type="InterPro" id="IPR000782">
    <property type="entry name" value="FAS1_domain"/>
</dbReference>
<dbReference type="PANTHER" id="PTHR10900:SF77">
    <property type="entry name" value="FI19380P1"/>
    <property type="match status" value="1"/>
</dbReference>
<accession>A0A7G1GET6</accession>
<dbReference type="GO" id="GO:0005615">
    <property type="term" value="C:extracellular space"/>
    <property type="evidence" value="ECO:0007669"/>
    <property type="project" value="TreeGrafter"/>
</dbReference>
<dbReference type="InterPro" id="IPR036378">
    <property type="entry name" value="FAS1_dom_sf"/>
</dbReference>
<keyword evidence="1" id="KW-0732">Signal</keyword>
<evidence type="ECO:0000313" key="3">
    <source>
        <dbReference type="EMBL" id="BBN91624.1"/>
    </source>
</evidence>
<dbReference type="SUPFAM" id="SSF82153">
    <property type="entry name" value="FAS1 domain"/>
    <property type="match status" value="1"/>
</dbReference>
<name>A0A7G1GET6_9CHLO</name>
<organism evidence="3">
    <name type="scientific">Scenedesmus sp. Oki-4N</name>
    <dbReference type="NCBI Taxonomy" id="2650458"/>
    <lineage>
        <taxon>Eukaryota</taxon>
        <taxon>Viridiplantae</taxon>
        <taxon>Chlorophyta</taxon>
        <taxon>core chlorophytes</taxon>
        <taxon>Chlorophyceae</taxon>
        <taxon>CS clade</taxon>
        <taxon>Sphaeropleales</taxon>
        <taxon>Scenedesmaceae</taxon>
        <taxon>Scenedesmus</taxon>
    </lineage>
</organism>
<dbReference type="EMBL" id="LC500343">
    <property type="protein sequence ID" value="BBN91624.1"/>
    <property type="molecule type" value="Genomic_DNA"/>
</dbReference>
<dbReference type="PANTHER" id="PTHR10900">
    <property type="entry name" value="PERIOSTIN-RELATED"/>
    <property type="match status" value="1"/>
</dbReference>
<dbReference type="PROSITE" id="PS50213">
    <property type="entry name" value="FAS1"/>
    <property type="match status" value="1"/>
</dbReference>
<evidence type="ECO:0000259" key="2">
    <source>
        <dbReference type="PROSITE" id="PS50213"/>
    </source>
</evidence>
<dbReference type="AlphaFoldDB" id="A0A7G1GET6"/>
<reference evidence="3" key="1">
    <citation type="journal article" date="2020" name="Commun. Biol.">
        <title>Photooxidative stress-inducible orange and pink water-soluble astaxanthin-binding proteins in eukaryotic microalga.</title>
        <authorList>
            <person name="Kawasaki S."/>
            <person name="Yamazaki K."/>
            <person name="Nishikata T."/>
            <person name="Ishige T."/>
            <person name="Toyoshima H."/>
            <person name="Miyata A."/>
        </authorList>
    </citation>
    <scope>NUCLEOTIDE SEQUENCE</scope>
    <source>
        <strain evidence="3">Oki-4N</strain>
    </source>
</reference>
<proteinExistence type="predicted"/>
<evidence type="ECO:0000256" key="1">
    <source>
        <dbReference type="SAM" id="SignalP"/>
    </source>
</evidence>
<dbReference type="SMART" id="SM00554">
    <property type="entry name" value="FAS1"/>
    <property type="match status" value="1"/>
</dbReference>
<dbReference type="Gene3D" id="2.30.180.10">
    <property type="entry name" value="FAS1 domain"/>
    <property type="match status" value="1"/>
</dbReference>
<feature type="chain" id="PRO_5028928407" evidence="1">
    <location>
        <begin position="20"/>
        <end position="191"/>
    </location>
</feature>
<dbReference type="InterPro" id="IPR050904">
    <property type="entry name" value="Adhesion/Biosynth-related"/>
</dbReference>
<sequence length="191" mass="19701">MKSFIALCVLGCLFGAAFGRQLQQAPAAASGGLTAALQQAAASAPQLSTLVAAIQASGLQIPDDAAWTIFAPTNEAFADDDVREETGLTAHQLLEPANRDALVQLLSYHVVPAGAVSSSQLTEGQVLQTLLEGATLKVDLDEDDGRREIEIEATAGDDDGADVVTADIVAGNSIIHVVDDVLIPAALRRSG</sequence>
<dbReference type="Pfam" id="PF02469">
    <property type="entry name" value="Fasciclin"/>
    <property type="match status" value="1"/>
</dbReference>
<gene>
    <name evidence="3" type="primary">astaP-pn2</name>
</gene>
<feature type="domain" description="FAS1" evidence="2">
    <location>
        <begin position="34"/>
        <end position="182"/>
    </location>
</feature>
<feature type="signal peptide" evidence="1">
    <location>
        <begin position="1"/>
        <end position="19"/>
    </location>
</feature>